<name>G9AFX2_SINF1</name>
<dbReference type="Gene3D" id="3.90.1150.10">
    <property type="entry name" value="Aspartate Aminotransferase, domain 1"/>
    <property type="match status" value="1"/>
</dbReference>
<evidence type="ECO:0008006" key="3">
    <source>
        <dbReference type="Google" id="ProtNLM"/>
    </source>
</evidence>
<dbReference type="InterPro" id="IPR015424">
    <property type="entry name" value="PyrdxlP-dep_Trfase"/>
</dbReference>
<dbReference type="KEGG" id="sfh:SFHH103_05490"/>
<evidence type="ECO:0000313" key="1">
    <source>
        <dbReference type="EMBL" id="CCE99954.1"/>
    </source>
</evidence>
<geneLocation type="plasmid" evidence="1 2">
    <name>pSfHH103e</name>
</geneLocation>
<dbReference type="InterPro" id="IPR015422">
    <property type="entry name" value="PyrdxlP-dep_Trfase_small"/>
</dbReference>
<reference evidence="1 2" key="1">
    <citation type="journal article" date="2012" name="J. Bacteriol.">
        <title>Genome sequence of the soybean symbiont Sinorhizobium fredii HH103.</title>
        <authorList>
            <person name="Weidner S."/>
            <person name="Becker A."/>
            <person name="Bonilla I."/>
            <person name="Jaenicke S."/>
            <person name="Lloret J."/>
            <person name="Margaret I."/>
            <person name="Puhler A."/>
            <person name="Ruiz-Sainz J.E."/>
            <person name="Schneiker-Bekel S."/>
            <person name="Szczepanowski R."/>
            <person name="Vinardell J.M."/>
            <person name="Zehner S."/>
            <person name="Gottfert M."/>
        </authorList>
    </citation>
    <scope>NUCLEOTIDE SEQUENCE [LARGE SCALE GENOMIC DNA]</scope>
    <source>
        <strain evidence="1 2">HH103</strain>
        <plasmid evidence="2">pSfHH103e</plasmid>
    </source>
</reference>
<accession>G9AFX2</accession>
<proteinExistence type="predicted"/>
<dbReference type="Proteomes" id="UP000007735">
    <property type="component" value="Plasmid pSfHH103e"/>
</dbReference>
<dbReference type="AlphaFoldDB" id="G9AFX2"/>
<keyword evidence="1" id="KW-0614">Plasmid</keyword>
<dbReference type="PATRIC" id="fig|380.5.peg.5046"/>
<dbReference type="SUPFAM" id="SSF53383">
    <property type="entry name" value="PLP-dependent transferases"/>
    <property type="match status" value="1"/>
</dbReference>
<evidence type="ECO:0000313" key="2">
    <source>
        <dbReference type="Proteomes" id="UP000007735"/>
    </source>
</evidence>
<gene>
    <name evidence="1" type="ordered locus">SFHH103_05490</name>
</gene>
<dbReference type="EMBL" id="HE616899">
    <property type="protein sequence ID" value="CCE99954.1"/>
    <property type="molecule type" value="Genomic_DNA"/>
</dbReference>
<organism evidence="1 2">
    <name type="scientific">Sinorhizobium fredii (strain HH103)</name>
    <dbReference type="NCBI Taxonomy" id="1117943"/>
    <lineage>
        <taxon>Bacteria</taxon>
        <taxon>Pseudomonadati</taxon>
        <taxon>Pseudomonadota</taxon>
        <taxon>Alphaproteobacteria</taxon>
        <taxon>Hyphomicrobiales</taxon>
        <taxon>Rhizobiaceae</taxon>
        <taxon>Sinorhizobium/Ensifer group</taxon>
        <taxon>Sinorhizobium</taxon>
    </lineage>
</organism>
<sequence>MSWCGTESLVVPAKAALSVSPETNVFARFGVSDRTIRLNVGLHQAEEVITDLREAFAVALR</sequence>
<dbReference type="HOGENOM" id="CLU_2919563_0_0_5"/>
<protein>
    <recommendedName>
        <fullName evidence="3">Cystathionine beta-lyase</fullName>
    </recommendedName>
</protein>